<sequence length="136" mass="15598">MIAKYSSNGCTSCKGRRVLRSNGSRPVAGLRCHGVGASRRRGEGHCESLATGIHGNECALRTDTVSDVRHKKHKRVAIMRSLNNTVHSRASRGENSYRKDLVRSDRWLDEKEKEKEEVKVEEEKWRKRRNNARIQE</sequence>
<gene>
    <name evidence="2" type="ORF">HZH66_001417</name>
</gene>
<organism evidence="2 3">
    <name type="scientific">Vespula vulgaris</name>
    <name type="common">Yellow jacket</name>
    <name type="synonym">Wasp</name>
    <dbReference type="NCBI Taxonomy" id="7454"/>
    <lineage>
        <taxon>Eukaryota</taxon>
        <taxon>Metazoa</taxon>
        <taxon>Ecdysozoa</taxon>
        <taxon>Arthropoda</taxon>
        <taxon>Hexapoda</taxon>
        <taxon>Insecta</taxon>
        <taxon>Pterygota</taxon>
        <taxon>Neoptera</taxon>
        <taxon>Endopterygota</taxon>
        <taxon>Hymenoptera</taxon>
        <taxon>Apocrita</taxon>
        <taxon>Aculeata</taxon>
        <taxon>Vespoidea</taxon>
        <taxon>Vespidae</taxon>
        <taxon>Vespinae</taxon>
        <taxon>Vespula</taxon>
    </lineage>
</organism>
<evidence type="ECO:0000256" key="1">
    <source>
        <dbReference type="SAM" id="MobiDB-lite"/>
    </source>
</evidence>
<reference evidence="2" key="1">
    <citation type="journal article" date="2020" name="G3 (Bethesda)">
        <title>High-Quality Assemblies for Three Invasive Social Wasps from the &lt;i&gt;Vespula&lt;/i&gt; Genus.</title>
        <authorList>
            <person name="Harrop T.W.R."/>
            <person name="Guhlin J."/>
            <person name="McLaughlin G.M."/>
            <person name="Permina E."/>
            <person name="Stockwell P."/>
            <person name="Gilligan J."/>
            <person name="Le Lec M.F."/>
            <person name="Gruber M.A.M."/>
            <person name="Quinn O."/>
            <person name="Lovegrove M."/>
            <person name="Duncan E.J."/>
            <person name="Remnant E.J."/>
            <person name="Van Eeckhoven J."/>
            <person name="Graham B."/>
            <person name="Knapp R.A."/>
            <person name="Langford K.W."/>
            <person name="Kronenberg Z."/>
            <person name="Press M.O."/>
            <person name="Eacker S.M."/>
            <person name="Wilson-Rankin E.E."/>
            <person name="Purcell J."/>
            <person name="Lester P.J."/>
            <person name="Dearden P.K."/>
        </authorList>
    </citation>
    <scope>NUCLEOTIDE SEQUENCE</scope>
    <source>
        <strain evidence="2">Marl-1</strain>
    </source>
</reference>
<dbReference type="EMBL" id="JACSEA010000001">
    <property type="protein sequence ID" value="KAF7412521.1"/>
    <property type="molecule type" value="Genomic_DNA"/>
</dbReference>
<dbReference type="AlphaFoldDB" id="A0A834KT22"/>
<comment type="caution">
    <text evidence="2">The sequence shown here is derived from an EMBL/GenBank/DDBJ whole genome shotgun (WGS) entry which is preliminary data.</text>
</comment>
<name>A0A834KT22_VESVU</name>
<feature type="compositionally biased region" description="Basic and acidic residues" evidence="1">
    <location>
        <begin position="104"/>
        <end position="125"/>
    </location>
</feature>
<proteinExistence type="predicted"/>
<dbReference type="Proteomes" id="UP000614350">
    <property type="component" value="Unassembled WGS sequence"/>
</dbReference>
<feature type="region of interest" description="Disordered" evidence="1">
    <location>
        <begin position="104"/>
        <end position="136"/>
    </location>
</feature>
<feature type="compositionally biased region" description="Basic residues" evidence="1">
    <location>
        <begin position="126"/>
        <end position="136"/>
    </location>
</feature>
<keyword evidence="3" id="KW-1185">Reference proteome</keyword>
<evidence type="ECO:0000313" key="3">
    <source>
        <dbReference type="Proteomes" id="UP000614350"/>
    </source>
</evidence>
<protein>
    <submittedName>
        <fullName evidence="2">Uncharacterized protein</fullName>
    </submittedName>
</protein>
<accession>A0A834KT22</accession>
<evidence type="ECO:0000313" key="2">
    <source>
        <dbReference type="EMBL" id="KAF7412521.1"/>
    </source>
</evidence>